<dbReference type="STRING" id="981085.W9QM72"/>
<comment type="similarity">
    <text evidence="5">Belongs to the HIPP family.</text>
</comment>
<dbReference type="CDD" id="cd00371">
    <property type="entry name" value="HMA"/>
    <property type="match status" value="1"/>
</dbReference>
<keyword evidence="1" id="KW-0488">Methylation</keyword>
<reference evidence="9" key="1">
    <citation type="submission" date="2013-01" db="EMBL/GenBank/DDBJ databases">
        <title>Draft Genome Sequence of a Mulberry Tree, Morus notabilis C.K. Schneid.</title>
        <authorList>
            <person name="He N."/>
            <person name="Zhao S."/>
        </authorList>
    </citation>
    <scope>NUCLEOTIDE SEQUENCE</scope>
</reference>
<dbReference type="AlphaFoldDB" id="W9QM72"/>
<organism evidence="8 9">
    <name type="scientific">Morus notabilis</name>
    <dbReference type="NCBI Taxonomy" id="981085"/>
    <lineage>
        <taxon>Eukaryota</taxon>
        <taxon>Viridiplantae</taxon>
        <taxon>Streptophyta</taxon>
        <taxon>Embryophyta</taxon>
        <taxon>Tracheophyta</taxon>
        <taxon>Spermatophyta</taxon>
        <taxon>Magnoliopsida</taxon>
        <taxon>eudicotyledons</taxon>
        <taxon>Gunneridae</taxon>
        <taxon>Pentapetalae</taxon>
        <taxon>rosids</taxon>
        <taxon>fabids</taxon>
        <taxon>Rosales</taxon>
        <taxon>Moraceae</taxon>
        <taxon>Moreae</taxon>
        <taxon>Morus</taxon>
    </lineage>
</organism>
<keyword evidence="2" id="KW-0479">Metal-binding</keyword>
<dbReference type="InterPro" id="IPR036163">
    <property type="entry name" value="HMA_dom_sf"/>
</dbReference>
<dbReference type="EMBL" id="KE343796">
    <property type="protein sequence ID" value="EXB41430.1"/>
    <property type="molecule type" value="Genomic_DNA"/>
</dbReference>
<gene>
    <name evidence="8" type="ORF">L484_007580</name>
</gene>
<dbReference type="SUPFAM" id="SSF55008">
    <property type="entry name" value="HMA, heavy metal-associated domain"/>
    <property type="match status" value="1"/>
</dbReference>
<name>W9QM72_9ROSA</name>
<evidence type="ECO:0000313" key="8">
    <source>
        <dbReference type="EMBL" id="EXB41430.1"/>
    </source>
</evidence>
<evidence type="ECO:0000256" key="3">
    <source>
        <dbReference type="ARBA" id="ARBA00023288"/>
    </source>
</evidence>
<evidence type="ECO:0000259" key="7">
    <source>
        <dbReference type="PROSITE" id="PS50846"/>
    </source>
</evidence>
<dbReference type="Pfam" id="PF00403">
    <property type="entry name" value="HMA"/>
    <property type="match status" value="1"/>
</dbReference>
<evidence type="ECO:0000256" key="2">
    <source>
        <dbReference type="ARBA" id="ARBA00022723"/>
    </source>
</evidence>
<accession>W9QM72</accession>
<dbReference type="GO" id="GO:0046872">
    <property type="term" value="F:metal ion binding"/>
    <property type="evidence" value="ECO:0007669"/>
    <property type="project" value="UniProtKB-KW"/>
</dbReference>
<feature type="domain" description="HMA" evidence="7">
    <location>
        <begin position="7"/>
        <end position="71"/>
    </location>
</feature>
<dbReference type="Gene3D" id="3.30.70.100">
    <property type="match status" value="1"/>
</dbReference>
<feature type="region of interest" description="Disordered" evidence="6">
    <location>
        <begin position="75"/>
        <end position="99"/>
    </location>
</feature>
<feature type="compositionally biased region" description="Basic and acidic residues" evidence="6">
    <location>
        <begin position="82"/>
        <end position="99"/>
    </location>
</feature>
<evidence type="ECO:0000256" key="6">
    <source>
        <dbReference type="SAM" id="MobiDB-lite"/>
    </source>
</evidence>
<dbReference type="eggNOG" id="KOG1603">
    <property type="taxonomic scope" value="Eukaryota"/>
</dbReference>
<dbReference type="PROSITE" id="PS50846">
    <property type="entry name" value="HMA_2"/>
    <property type="match status" value="1"/>
</dbReference>
<evidence type="ECO:0000256" key="4">
    <source>
        <dbReference type="ARBA" id="ARBA00023289"/>
    </source>
</evidence>
<evidence type="ECO:0000256" key="1">
    <source>
        <dbReference type="ARBA" id="ARBA00022481"/>
    </source>
</evidence>
<proteinExistence type="inferred from homology"/>
<keyword evidence="4" id="KW-0636">Prenylation</keyword>
<evidence type="ECO:0000313" key="9">
    <source>
        <dbReference type="Proteomes" id="UP000030645"/>
    </source>
</evidence>
<dbReference type="Proteomes" id="UP000030645">
    <property type="component" value="Unassembled WGS sequence"/>
</dbReference>
<dbReference type="PANTHER" id="PTHR45868">
    <property type="entry name" value="HEAVY METAL-ASSOCIATED ISOPRENYLATED PLANT PROTEIN 33-RELATED"/>
    <property type="match status" value="1"/>
</dbReference>
<sequence>MAKEADLKKVELKVFINCCDGCKRKIKKVLRNVDGVYRMEIDPLQPKVTVVGNVDPQILIKKLSKAGKQAEVWSQLGNESAGHAKREGEEKRNLENEDEKTKYQEFPCVATPDKTTITKETGEKTTKASNLVKDQSSITKNGSETADQINVVPTTNPVVNWSVHQKTRPVETINQLRNCNPQCYFVDPYSTATAVTYPYYAIPASSVTAPILVTPTPTCNGMLQNYPYERAVFPLSFQTLAPPTTRVGDYFSDDNTMGCHIM</sequence>
<evidence type="ECO:0000256" key="5">
    <source>
        <dbReference type="ARBA" id="ARBA00024045"/>
    </source>
</evidence>
<dbReference type="PANTHER" id="PTHR45868:SF14">
    <property type="entry name" value="OS08G0205500 PROTEIN"/>
    <property type="match status" value="1"/>
</dbReference>
<dbReference type="InterPro" id="IPR006121">
    <property type="entry name" value="HMA_dom"/>
</dbReference>
<keyword evidence="3" id="KW-0449">Lipoprotein</keyword>
<keyword evidence="9" id="KW-1185">Reference proteome</keyword>
<protein>
    <recommendedName>
        <fullName evidence="7">HMA domain-containing protein</fullName>
    </recommendedName>
</protein>